<dbReference type="RefSeq" id="WP_342810153.1">
    <property type="nucleotide sequence ID" value="NZ_JAOPJZ010000023.1"/>
</dbReference>
<keyword evidence="4" id="KW-1185">Reference proteome</keyword>
<protein>
    <submittedName>
        <fullName evidence="3">Uncharacterized protein</fullName>
    </submittedName>
</protein>
<feature type="compositionally biased region" description="Basic and acidic residues" evidence="2">
    <location>
        <begin position="274"/>
        <end position="289"/>
    </location>
</feature>
<comment type="caution">
    <text evidence="3">The sequence shown here is derived from an EMBL/GenBank/DDBJ whole genome shotgun (WGS) entry which is preliminary data.</text>
</comment>
<evidence type="ECO:0000256" key="2">
    <source>
        <dbReference type="SAM" id="MobiDB-lite"/>
    </source>
</evidence>
<name>A0AAP2ZB18_9EURY</name>
<reference evidence="3 4" key="1">
    <citation type="submission" date="2022-09" db="EMBL/GenBank/DDBJ databases">
        <title>Enrichment on poylsaccharides allowed isolation of novel metabolic and taxonomic groups of Haloarchaea.</title>
        <authorList>
            <person name="Sorokin D.Y."/>
            <person name="Elcheninov A.G."/>
            <person name="Khizhniak T.V."/>
            <person name="Kolganova T.V."/>
            <person name="Kublanov I.V."/>
        </authorList>
    </citation>
    <scope>NUCLEOTIDE SEQUENCE [LARGE SCALE GENOMIC DNA]</scope>
    <source>
        <strain evidence="3 4">AArc-curdl1</strain>
    </source>
</reference>
<keyword evidence="1" id="KW-0175">Coiled coil</keyword>
<feature type="coiled-coil region" evidence="1">
    <location>
        <begin position="5"/>
        <end position="32"/>
    </location>
</feature>
<evidence type="ECO:0000313" key="4">
    <source>
        <dbReference type="Proteomes" id="UP001321047"/>
    </source>
</evidence>
<accession>A0AAP2ZB18</accession>
<gene>
    <name evidence="3" type="ORF">OB919_17975</name>
</gene>
<dbReference type="Pfam" id="PF24414">
    <property type="entry name" value="DUF7547"/>
    <property type="match status" value="1"/>
</dbReference>
<dbReference type="Proteomes" id="UP001321047">
    <property type="component" value="Unassembled WGS sequence"/>
</dbReference>
<sequence>MDDRTDELTTAIKELTATLDELRVDLERGRTRPRPRFRPPTPEELATFGDEVAIPATIGILKLNIKALETLQRTLRASRRSKNLRDDADAVASRTRKHSSAIRETTLSHLDSALEELQDAISGGSLEADERTRDLLEDARRLRQEVDRRLERQSDSLRADESAAETHRIEITSEDTDSDTRDENEPATESNDTRVDVDVDAELETLKEQYSPADEEPSENDDTQGNDTDSSAVDEGDNDHDSSANDEGNDDRNSSANDEGNDDRNSSEGDNGENGERDDADDHRSNDDG</sequence>
<evidence type="ECO:0000256" key="1">
    <source>
        <dbReference type="SAM" id="Coils"/>
    </source>
</evidence>
<organism evidence="3 4">
    <name type="scientific">Natronosalvus hydrolyticus</name>
    <dbReference type="NCBI Taxonomy" id="2979988"/>
    <lineage>
        <taxon>Archaea</taxon>
        <taxon>Methanobacteriati</taxon>
        <taxon>Methanobacteriota</taxon>
        <taxon>Stenosarchaea group</taxon>
        <taxon>Halobacteria</taxon>
        <taxon>Halobacteriales</taxon>
        <taxon>Natrialbaceae</taxon>
        <taxon>Natronosalvus</taxon>
    </lineage>
</organism>
<feature type="region of interest" description="Disordered" evidence="2">
    <location>
        <begin position="78"/>
        <end position="101"/>
    </location>
</feature>
<dbReference type="InterPro" id="IPR055969">
    <property type="entry name" value="DUF7547"/>
</dbReference>
<dbReference type="AlphaFoldDB" id="A0AAP2ZB18"/>
<feature type="region of interest" description="Disordered" evidence="2">
    <location>
        <begin position="147"/>
        <end position="289"/>
    </location>
</feature>
<dbReference type="EMBL" id="JAOPJZ010000023">
    <property type="protein sequence ID" value="MCU4753846.1"/>
    <property type="molecule type" value="Genomic_DNA"/>
</dbReference>
<proteinExistence type="predicted"/>
<feature type="compositionally biased region" description="Basic and acidic residues" evidence="2">
    <location>
        <begin position="147"/>
        <end position="171"/>
    </location>
</feature>
<feature type="compositionally biased region" description="Acidic residues" evidence="2">
    <location>
        <begin position="213"/>
        <end position="224"/>
    </location>
</feature>
<evidence type="ECO:0000313" key="3">
    <source>
        <dbReference type="EMBL" id="MCU4753846.1"/>
    </source>
</evidence>